<feature type="domain" description="DUF6868" evidence="2">
    <location>
        <begin position="1"/>
        <end position="79"/>
    </location>
</feature>
<gene>
    <name evidence="3" type="ORF">C0068_07630</name>
</gene>
<dbReference type="Proteomes" id="UP000237222">
    <property type="component" value="Unassembled WGS sequence"/>
</dbReference>
<dbReference type="InterPro" id="IPR049220">
    <property type="entry name" value="DUF6868"/>
</dbReference>
<accession>A0A2S4HH15</accession>
<feature type="transmembrane region" description="Helical" evidence="1">
    <location>
        <begin position="15"/>
        <end position="36"/>
    </location>
</feature>
<dbReference type="Pfam" id="PF21742">
    <property type="entry name" value="DUF6868"/>
    <property type="match status" value="1"/>
</dbReference>
<reference evidence="3" key="1">
    <citation type="submission" date="2018-01" db="EMBL/GenBank/DDBJ databases">
        <authorList>
            <person name="Yu X.-D."/>
        </authorList>
    </citation>
    <scope>NUCLEOTIDE SEQUENCE</scope>
    <source>
        <strain evidence="3">ZX-21</strain>
    </source>
</reference>
<dbReference type="EMBL" id="PQGG01000018">
    <property type="protein sequence ID" value="POP53292.1"/>
    <property type="molecule type" value="Genomic_DNA"/>
</dbReference>
<keyword evidence="1" id="KW-0812">Transmembrane</keyword>
<keyword evidence="1" id="KW-0472">Membrane</keyword>
<organism evidence="3 4">
    <name type="scientific">Zhongshania marina</name>
    <dbReference type="NCBI Taxonomy" id="2304603"/>
    <lineage>
        <taxon>Bacteria</taxon>
        <taxon>Pseudomonadati</taxon>
        <taxon>Pseudomonadota</taxon>
        <taxon>Gammaproteobacteria</taxon>
        <taxon>Cellvibrionales</taxon>
        <taxon>Spongiibacteraceae</taxon>
        <taxon>Zhongshania</taxon>
    </lineage>
</organism>
<evidence type="ECO:0000313" key="3">
    <source>
        <dbReference type="EMBL" id="POP53292.1"/>
    </source>
</evidence>
<evidence type="ECO:0000259" key="2">
    <source>
        <dbReference type="Pfam" id="PF21742"/>
    </source>
</evidence>
<protein>
    <recommendedName>
        <fullName evidence="2">DUF6868 domain-containing protein</fullName>
    </recommendedName>
</protein>
<evidence type="ECO:0000256" key="1">
    <source>
        <dbReference type="SAM" id="Phobius"/>
    </source>
</evidence>
<name>A0A2S4HH15_9GAMM</name>
<feature type="transmembrane region" description="Helical" evidence="1">
    <location>
        <begin position="57"/>
        <end position="79"/>
    </location>
</feature>
<comment type="caution">
    <text evidence="3">The sequence shown here is derived from an EMBL/GenBank/DDBJ whole genome shotgun (WGS) entry which is preliminary data.</text>
</comment>
<proteinExistence type="predicted"/>
<dbReference type="AlphaFoldDB" id="A0A2S4HH15"/>
<dbReference type="RefSeq" id="WP_103683899.1">
    <property type="nucleotide sequence ID" value="NZ_PQGG01000018.1"/>
</dbReference>
<sequence>MDILLLSNFLKWCCILNVSILFISTLALSLMPDFIYRVHGQIFQLSRQAFNTQIYQFLALYKLLVLVFNLTPYMALWLIQS</sequence>
<evidence type="ECO:0000313" key="4">
    <source>
        <dbReference type="Proteomes" id="UP000237222"/>
    </source>
</evidence>
<keyword evidence="1" id="KW-1133">Transmembrane helix</keyword>